<evidence type="ECO:0000256" key="1">
    <source>
        <dbReference type="SAM" id="MobiDB-lite"/>
    </source>
</evidence>
<gene>
    <name evidence="2" type="ORF">G9F27_005549</name>
</gene>
<dbReference type="EMBL" id="DAAUQX010000106">
    <property type="protein sequence ID" value="HAF2131194.1"/>
    <property type="molecule type" value="Genomic_DNA"/>
</dbReference>
<name>A0A743SQ40_SALER</name>
<reference evidence="2" key="2">
    <citation type="submission" date="2020-02" db="EMBL/GenBank/DDBJ databases">
        <authorList>
            <consortium name="NCBI Pathogen Detection Project"/>
        </authorList>
    </citation>
    <scope>NUCLEOTIDE SEQUENCE</scope>
    <source>
        <strain evidence="2">MA.CK_00/00001968</strain>
    </source>
</reference>
<accession>A0A743SQ40</accession>
<dbReference type="InterPro" id="IPR025317">
    <property type="entry name" value="DUF4222"/>
</dbReference>
<dbReference type="AlphaFoldDB" id="A0A743SQ40"/>
<proteinExistence type="predicted"/>
<protein>
    <submittedName>
        <fullName evidence="2">DUF4222 domain-containing protein</fullName>
    </submittedName>
</protein>
<feature type="compositionally biased region" description="Basic and acidic residues" evidence="1">
    <location>
        <begin position="56"/>
        <end position="74"/>
    </location>
</feature>
<sequence length="74" mass="9250">MYLLNRWFKDWRGRRVHVIRWEPETKRVIYMRDGYPDECFSPLHKFMDLFTECGPPDEKQQRPEGRNRLYETDL</sequence>
<evidence type="ECO:0000313" key="2">
    <source>
        <dbReference type="EMBL" id="HAF2131194.1"/>
    </source>
</evidence>
<reference evidence="2" key="1">
    <citation type="journal article" date="2018" name="Genome Biol.">
        <title>SKESA: strategic k-mer extension for scrupulous assemblies.</title>
        <authorList>
            <person name="Souvorov A."/>
            <person name="Agarwala R."/>
            <person name="Lipman D.J."/>
        </authorList>
    </citation>
    <scope>NUCLEOTIDE SEQUENCE</scope>
    <source>
        <strain evidence="2">MA.CK_00/00001968</strain>
    </source>
</reference>
<comment type="caution">
    <text evidence="2">The sequence shown here is derived from an EMBL/GenBank/DDBJ whole genome shotgun (WGS) entry which is preliminary data.</text>
</comment>
<feature type="region of interest" description="Disordered" evidence="1">
    <location>
        <begin position="54"/>
        <end position="74"/>
    </location>
</feature>
<organism evidence="2">
    <name type="scientific">Salmonella enterica</name>
    <name type="common">Salmonella choleraesuis</name>
    <dbReference type="NCBI Taxonomy" id="28901"/>
    <lineage>
        <taxon>Bacteria</taxon>
        <taxon>Pseudomonadati</taxon>
        <taxon>Pseudomonadota</taxon>
        <taxon>Gammaproteobacteria</taxon>
        <taxon>Enterobacterales</taxon>
        <taxon>Enterobacteriaceae</taxon>
        <taxon>Salmonella</taxon>
    </lineage>
</organism>
<dbReference type="Pfam" id="PF13973">
    <property type="entry name" value="DUF4222"/>
    <property type="match status" value="1"/>
</dbReference>